<dbReference type="EMBL" id="JAGKSQ010000004">
    <property type="protein sequence ID" value="MBP3951797.1"/>
    <property type="molecule type" value="Genomic_DNA"/>
</dbReference>
<evidence type="ECO:0000313" key="3">
    <source>
        <dbReference type="EMBL" id="MBP3951797.1"/>
    </source>
</evidence>
<sequence>MEIRKATVSDIGELTLLMDQLGYPTTPEKMKLRFCNIEANSDYNTLVASYDGNVVGMIGLVKGYYYELDGSYVRIVALVVNINYRSKGIGKKLVQEAENWSRKIGASGIGLNSGNRTERINAHEFYKNMGFIEKSIGYAKSLI</sequence>
<keyword evidence="4" id="KW-1185">Reference proteome</keyword>
<comment type="caution">
    <text evidence="3">The sequence shown here is derived from an EMBL/GenBank/DDBJ whole genome shotgun (WGS) entry which is preliminary data.</text>
</comment>
<keyword evidence="1" id="KW-0808">Transferase</keyword>
<accession>A0A940WWC1</accession>
<name>A0A940WWC1_9BACI</name>
<dbReference type="PROSITE" id="PS51186">
    <property type="entry name" value="GNAT"/>
    <property type="match status" value="1"/>
</dbReference>
<dbReference type="GO" id="GO:0008080">
    <property type="term" value="F:N-acetyltransferase activity"/>
    <property type="evidence" value="ECO:0007669"/>
    <property type="project" value="InterPro"/>
</dbReference>
<dbReference type="RefSeq" id="WP_210597486.1">
    <property type="nucleotide sequence ID" value="NZ_JAGKSQ010000004.1"/>
</dbReference>
<proteinExistence type="predicted"/>
<dbReference type="Pfam" id="PF00583">
    <property type="entry name" value="Acetyltransf_1"/>
    <property type="match status" value="1"/>
</dbReference>
<dbReference type="SUPFAM" id="SSF55729">
    <property type="entry name" value="Acyl-CoA N-acyltransferases (Nat)"/>
    <property type="match status" value="1"/>
</dbReference>
<reference evidence="3" key="1">
    <citation type="submission" date="2021-03" db="EMBL/GenBank/DDBJ databases">
        <title>Bacillus suaedae sp. nov., isolated from Suaeda aralocaspica.</title>
        <authorList>
            <person name="Lei R.F.R."/>
        </authorList>
    </citation>
    <scope>NUCLEOTIDE SEQUENCE</scope>
    <source>
        <strain evidence="3">YZJH907-2</strain>
    </source>
</reference>
<dbReference type="Gene3D" id="3.40.630.30">
    <property type="match status" value="1"/>
</dbReference>
<dbReference type="PANTHER" id="PTHR13947:SF37">
    <property type="entry name" value="LD18367P"/>
    <property type="match status" value="1"/>
</dbReference>
<organism evidence="3 4">
    <name type="scientific">Halalkalibacter suaedae</name>
    <dbReference type="NCBI Taxonomy" id="2822140"/>
    <lineage>
        <taxon>Bacteria</taxon>
        <taxon>Bacillati</taxon>
        <taxon>Bacillota</taxon>
        <taxon>Bacilli</taxon>
        <taxon>Bacillales</taxon>
        <taxon>Bacillaceae</taxon>
        <taxon>Halalkalibacter</taxon>
    </lineage>
</organism>
<evidence type="ECO:0000313" key="4">
    <source>
        <dbReference type="Proteomes" id="UP000678228"/>
    </source>
</evidence>
<dbReference type="Proteomes" id="UP000678228">
    <property type="component" value="Unassembled WGS sequence"/>
</dbReference>
<dbReference type="InterPro" id="IPR000182">
    <property type="entry name" value="GNAT_dom"/>
</dbReference>
<evidence type="ECO:0000256" key="1">
    <source>
        <dbReference type="ARBA" id="ARBA00022679"/>
    </source>
</evidence>
<dbReference type="InterPro" id="IPR016181">
    <property type="entry name" value="Acyl_CoA_acyltransferase"/>
</dbReference>
<feature type="domain" description="N-acetyltransferase" evidence="2">
    <location>
        <begin position="1"/>
        <end position="143"/>
    </location>
</feature>
<gene>
    <name evidence="3" type="ORF">J7W16_11695</name>
</gene>
<dbReference type="PANTHER" id="PTHR13947">
    <property type="entry name" value="GNAT FAMILY N-ACETYLTRANSFERASE"/>
    <property type="match status" value="1"/>
</dbReference>
<dbReference type="AlphaFoldDB" id="A0A940WWC1"/>
<evidence type="ECO:0000259" key="2">
    <source>
        <dbReference type="PROSITE" id="PS51186"/>
    </source>
</evidence>
<protein>
    <submittedName>
        <fullName evidence="3">GNAT family N-acetyltransferase</fullName>
    </submittedName>
</protein>
<dbReference type="InterPro" id="IPR050769">
    <property type="entry name" value="NAT_camello-type"/>
</dbReference>
<dbReference type="CDD" id="cd04301">
    <property type="entry name" value="NAT_SF"/>
    <property type="match status" value="1"/>
</dbReference>